<evidence type="ECO:0000256" key="7">
    <source>
        <dbReference type="SAM" id="Phobius"/>
    </source>
</evidence>
<name>F4PG58_CACFS</name>
<proteinExistence type="predicted"/>
<evidence type="ECO:0000256" key="6">
    <source>
        <dbReference type="ARBA" id="ARBA00023136"/>
    </source>
</evidence>
<reference evidence="9" key="1">
    <citation type="journal article" date="2011" name="Genome Res.">
        <title>Phylogeny-wide analysis of social amoeba genomes highlights ancient origins for complex intercellular communication.</title>
        <authorList>
            <person name="Heidel A.J."/>
            <person name="Lawal H.M."/>
            <person name="Felder M."/>
            <person name="Schilde C."/>
            <person name="Helps N.R."/>
            <person name="Tunggal B."/>
            <person name="Rivero F."/>
            <person name="John U."/>
            <person name="Schleicher M."/>
            <person name="Eichinger L."/>
            <person name="Platzer M."/>
            <person name="Noegel A.A."/>
            <person name="Schaap P."/>
            <person name="Gloeckner G."/>
        </authorList>
    </citation>
    <scope>NUCLEOTIDE SEQUENCE [LARGE SCALE GENOMIC DNA]</scope>
    <source>
        <strain evidence="9">SH3</strain>
    </source>
</reference>
<feature type="transmembrane region" description="Helical" evidence="7">
    <location>
        <begin position="6"/>
        <end position="30"/>
    </location>
</feature>
<evidence type="ECO:0000256" key="2">
    <source>
        <dbReference type="ARBA" id="ARBA00022448"/>
    </source>
</evidence>
<feature type="transmembrane region" description="Helical" evidence="7">
    <location>
        <begin position="234"/>
        <end position="251"/>
    </location>
</feature>
<feature type="transmembrane region" description="Helical" evidence="7">
    <location>
        <begin position="102"/>
        <end position="123"/>
    </location>
</feature>
<keyword evidence="3" id="KW-0762">Sugar transport</keyword>
<keyword evidence="6 7" id="KW-0472">Membrane</keyword>
<dbReference type="GO" id="GO:0005462">
    <property type="term" value="F:UDP-N-acetylglucosamine transmembrane transporter activity"/>
    <property type="evidence" value="ECO:0007669"/>
    <property type="project" value="TreeGrafter"/>
</dbReference>
<dbReference type="KEGG" id="dfa:DFA_02936"/>
<evidence type="ECO:0000313" key="8">
    <source>
        <dbReference type="EMBL" id="EGG24692.1"/>
    </source>
</evidence>
<dbReference type="OrthoDB" id="999962at2759"/>
<dbReference type="AlphaFoldDB" id="F4PG58"/>
<organism evidence="8 9">
    <name type="scientific">Cavenderia fasciculata</name>
    <name type="common">Slime mold</name>
    <name type="synonym">Dictyostelium fasciculatum</name>
    <dbReference type="NCBI Taxonomy" id="261658"/>
    <lineage>
        <taxon>Eukaryota</taxon>
        <taxon>Amoebozoa</taxon>
        <taxon>Evosea</taxon>
        <taxon>Eumycetozoa</taxon>
        <taxon>Dictyostelia</taxon>
        <taxon>Acytosteliales</taxon>
        <taxon>Cavenderiaceae</taxon>
        <taxon>Cavenderia</taxon>
    </lineage>
</organism>
<keyword evidence="9" id="KW-1185">Reference proteome</keyword>
<dbReference type="SUPFAM" id="SSF103481">
    <property type="entry name" value="Multidrug resistance efflux transporter EmrE"/>
    <property type="match status" value="2"/>
</dbReference>
<feature type="transmembrane region" description="Helical" evidence="7">
    <location>
        <begin position="129"/>
        <end position="151"/>
    </location>
</feature>
<dbReference type="NCBIfam" id="TIGR00803">
    <property type="entry name" value="nst"/>
    <property type="match status" value="1"/>
</dbReference>
<evidence type="ECO:0000256" key="1">
    <source>
        <dbReference type="ARBA" id="ARBA00004127"/>
    </source>
</evidence>
<evidence type="ECO:0000256" key="4">
    <source>
        <dbReference type="ARBA" id="ARBA00022692"/>
    </source>
</evidence>
<dbReference type="Pfam" id="PF08449">
    <property type="entry name" value="UAA"/>
    <property type="match status" value="1"/>
</dbReference>
<feature type="transmembrane region" description="Helical" evidence="7">
    <location>
        <begin position="198"/>
        <end position="218"/>
    </location>
</feature>
<dbReference type="InterPro" id="IPR013657">
    <property type="entry name" value="SCL35B1-4/HUT1"/>
</dbReference>
<feature type="transmembrane region" description="Helical" evidence="7">
    <location>
        <begin position="65"/>
        <end position="82"/>
    </location>
</feature>
<comment type="subcellular location">
    <subcellularLocation>
        <location evidence="1">Endomembrane system</location>
        <topology evidence="1">Multi-pass membrane protein</topology>
    </subcellularLocation>
</comment>
<protein>
    <submittedName>
        <fullName evidence="8">Permease</fullName>
    </submittedName>
</protein>
<feature type="transmembrane region" description="Helical" evidence="7">
    <location>
        <begin position="160"/>
        <end position="178"/>
    </location>
</feature>
<gene>
    <name evidence="8" type="ORF">DFA_02936</name>
</gene>
<dbReference type="EMBL" id="GL883006">
    <property type="protein sequence ID" value="EGG24692.1"/>
    <property type="molecule type" value="Genomic_DNA"/>
</dbReference>
<dbReference type="OMA" id="NPFTGWH"/>
<dbReference type="GO" id="GO:0005789">
    <property type="term" value="C:endoplasmic reticulum membrane"/>
    <property type="evidence" value="ECO:0007669"/>
    <property type="project" value="TreeGrafter"/>
</dbReference>
<dbReference type="Proteomes" id="UP000007797">
    <property type="component" value="Unassembled WGS sequence"/>
</dbReference>
<dbReference type="PANTHER" id="PTHR10778">
    <property type="entry name" value="SOLUTE CARRIER FAMILY 35 MEMBER B"/>
    <property type="match status" value="1"/>
</dbReference>
<evidence type="ECO:0000313" key="9">
    <source>
        <dbReference type="Proteomes" id="UP000007797"/>
    </source>
</evidence>
<evidence type="ECO:0000256" key="5">
    <source>
        <dbReference type="ARBA" id="ARBA00022989"/>
    </source>
</evidence>
<dbReference type="GeneID" id="14876739"/>
<evidence type="ECO:0000256" key="3">
    <source>
        <dbReference type="ARBA" id="ARBA00022597"/>
    </source>
</evidence>
<dbReference type="PANTHER" id="PTHR10778:SF4">
    <property type="entry name" value="NUCLEOTIDE SUGAR TRANSPORTER SLC35B4"/>
    <property type="match status" value="1"/>
</dbReference>
<dbReference type="STRING" id="1054147.F4PG58"/>
<dbReference type="GO" id="GO:0000139">
    <property type="term" value="C:Golgi membrane"/>
    <property type="evidence" value="ECO:0007669"/>
    <property type="project" value="TreeGrafter"/>
</dbReference>
<accession>F4PG58</accession>
<sequence>MLVDGFTAFIPFAMIFGGCCSNVISLELIINSGSRHYTILLKLIININLLHTLRQDTKQSNLITFAQFAFVAFISLFFNLRWKKIVPLLYVPIGLQPRKIPLSSYALMVFIFFLVSILNNWALSFNIGLPFHMVFRSSSLISTVVIGSIFFKKQYTMKQVVSLLMVTLGITIATLNSVPESKKQNMSLLEQQESFFNFLIGITMLTVAMFMSSVLGLIQEHTYRLYGKQCHKETIFYSHILALPFFMIFYSELQDNILANNHSIPMDFPLLGISVPSMWIYLLINVVTQYICIQGVFILTGKTSTLTCTLVISIRKFISIIFSVIYFNNPFTSTLWTCTALVLLGTFIYSDPFKKKEPPAKEKAQ</sequence>
<keyword evidence="4 7" id="KW-0812">Transmembrane</keyword>
<dbReference type="InterPro" id="IPR037185">
    <property type="entry name" value="EmrE-like"/>
</dbReference>
<keyword evidence="5 7" id="KW-1133">Transmembrane helix</keyword>
<feature type="transmembrane region" description="Helical" evidence="7">
    <location>
        <begin position="278"/>
        <end position="299"/>
    </location>
</feature>
<keyword evidence="2" id="KW-0813">Transport</keyword>
<dbReference type="GO" id="GO:0005464">
    <property type="term" value="F:UDP-xylose transmembrane transporter activity"/>
    <property type="evidence" value="ECO:0007669"/>
    <property type="project" value="TreeGrafter"/>
</dbReference>
<dbReference type="RefSeq" id="XP_004362543.1">
    <property type="nucleotide sequence ID" value="XM_004362486.1"/>
</dbReference>